<evidence type="ECO:0000313" key="3">
    <source>
        <dbReference type="Proteomes" id="UP000799764"/>
    </source>
</evidence>
<reference evidence="2" key="1">
    <citation type="journal article" date="2020" name="Stud. Mycol.">
        <title>101 Dothideomycetes genomes: a test case for predicting lifestyles and emergence of pathogens.</title>
        <authorList>
            <person name="Haridas S."/>
            <person name="Albert R."/>
            <person name="Binder M."/>
            <person name="Bloem J."/>
            <person name="Labutti K."/>
            <person name="Salamov A."/>
            <person name="Andreopoulos B."/>
            <person name="Baker S."/>
            <person name="Barry K."/>
            <person name="Bills G."/>
            <person name="Bluhm B."/>
            <person name="Cannon C."/>
            <person name="Castanera R."/>
            <person name="Culley D."/>
            <person name="Daum C."/>
            <person name="Ezra D."/>
            <person name="Gonzalez J."/>
            <person name="Henrissat B."/>
            <person name="Kuo A."/>
            <person name="Liang C."/>
            <person name="Lipzen A."/>
            <person name="Lutzoni F."/>
            <person name="Magnuson J."/>
            <person name="Mondo S."/>
            <person name="Nolan M."/>
            <person name="Ohm R."/>
            <person name="Pangilinan J."/>
            <person name="Park H.-J."/>
            <person name="Ramirez L."/>
            <person name="Alfaro M."/>
            <person name="Sun H."/>
            <person name="Tritt A."/>
            <person name="Yoshinaga Y."/>
            <person name="Zwiers L.-H."/>
            <person name="Turgeon B."/>
            <person name="Goodwin S."/>
            <person name="Spatafora J."/>
            <person name="Crous P."/>
            <person name="Grigoriev I."/>
        </authorList>
    </citation>
    <scope>NUCLEOTIDE SEQUENCE</scope>
    <source>
        <strain evidence="2">CBS 690.94</strain>
    </source>
</reference>
<feature type="non-terminal residue" evidence="2">
    <location>
        <position position="134"/>
    </location>
</feature>
<dbReference type="EMBL" id="MU001509">
    <property type="protein sequence ID" value="KAF2439327.1"/>
    <property type="molecule type" value="Genomic_DNA"/>
</dbReference>
<feature type="compositionally biased region" description="Polar residues" evidence="1">
    <location>
        <begin position="64"/>
        <end position="78"/>
    </location>
</feature>
<dbReference type="AlphaFoldDB" id="A0A9P4U7T3"/>
<evidence type="ECO:0000256" key="1">
    <source>
        <dbReference type="SAM" id="MobiDB-lite"/>
    </source>
</evidence>
<sequence>MQTERTCGSVVPLQATQSPIEHRPFKHACTFTKTLLANASHDARRSLHAYPTPRPNLHEINPLEISSNEALAQAPQTQRRVHHPPTLTHGPRPARRQSYHLGSEVVIKRELRYRKPVRDPSTRLLYRWSAQNEV</sequence>
<proteinExistence type="predicted"/>
<protein>
    <submittedName>
        <fullName evidence="2">Uncharacterized protein</fullName>
    </submittedName>
</protein>
<accession>A0A9P4U7T3</accession>
<name>A0A9P4U7T3_9PLEO</name>
<gene>
    <name evidence="2" type="ORF">P171DRAFT_436024</name>
</gene>
<keyword evidence="3" id="KW-1185">Reference proteome</keyword>
<feature type="region of interest" description="Disordered" evidence="1">
    <location>
        <begin position="47"/>
        <end position="101"/>
    </location>
</feature>
<evidence type="ECO:0000313" key="2">
    <source>
        <dbReference type="EMBL" id="KAF2439327.1"/>
    </source>
</evidence>
<comment type="caution">
    <text evidence="2">The sequence shown here is derived from an EMBL/GenBank/DDBJ whole genome shotgun (WGS) entry which is preliminary data.</text>
</comment>
<dbReference type="Proteomes" id="UP000799764">
    <property type="component" value="Unassembled WGS sequence"/>
</dbReference>
<organism evidence="2 3">
    <name type="scientific">Karstenula rhodostoma CBS 690.94</name>
    <dbReference type="NCBI Taxonomy" id="1392251"/>
    <lineage>
        <taxon>Eukaryota</taxon>
        <taxon>Fungi</taxon>
        <taxon>Dikarya</taxon>
        <taxon>Ascomycota</taxon>
        <taxon>Pezizomycotina</taxon>
        <taxon>Dothideomycetes</taxon>
        <taxon>Pleosporomycetidae</taxon>
        <taxon>Pleosporales</taxon>
        <taxon>Massarineae</taxon>
        <taxon>Didymosphaeriaceae</taxon>
        <taxon>Karstenula</taxon>
    </lineage>
</organism>